<evidence type="ECO:0000256" key="2">
    <source>
        <dbReference type="ARBA" id="ARBA00022695"/>
    </source>
</evidence>
<dbReference type="SUPFAM" id="SSF56672">
    <property type="entry name" value="DNA/RNA polymerases"/>
    <property type="match status" value="1"/>
</dbReference>
<feature type="domain" description="Reverse transcriptase RNase H-like" evidence="7">
    <location>
        <begin position="77"/>
        <end position="128"/>
    </location>
</feature>
<dbReference type="GO" id="GO:0004519">
    <property type="term" value="F:endonuclease activity"/>
    <property type="evidence" value="ECO:0007669"/>
    <property type="project" value="UniProtKB-KW"/>
</dbReference>
<dbReference type="InterPro" id="IPR043502">
    <property type="entry name" value="DNA/RNA_pol_sf"/>
</dbReference>
<dbReference type="PANTHER" id="PTHR34072">
    <property type="entry name" value="ENZYMATIC POLYPROTEIN-RELATED"/>
    <property type="match status" value="1"/>
</dbReference>
<evidence type="ECO:0000256" key="3">
    <source>
        <dbReference type="ARBA" id="ARBA00022722"/>
    </source>
</evidence>
<name>A0A5B6UVT3_9ROSI</name>
<reference evidence="9" key="1">
    <citation type="journal article" date="2019" name="Plant Biotechnol. J.">
        <title>Genome sequencing of the Australian wild diploid species Gossypium australe highlights disease resistance and delayed gland morphogenesis.</title>
        <authorList>
            <person name="Cai Y."/>
            <person name="Cai X."/>
            <person name="Wang Q."/>
            <person name="Wang P."/>
            <person name="Zhang Y."/>
            <person name="Cai C."/>
            <person name="Xu Y."/>
            <person name="Wang K."/>
            <person name="Zhou Z."/>
            <person name="Wang C."/>
            <person name="Geng S."/>
            <person name="Li B."/>
            <person name="Dong Q."/>
            <person name="Hou Y."/>
            <person name="Wang H."/>
            <person name="Ai P."/>
            <person name="Liu Z."/>
            <person name="Yi F."/>
            <person name="Sun M."/>
            <person name="An G."/>
            <person name="Cheng J."/>
            <person name="Zhang Y."/>
            <person name="Shi Q."/>
            <person name="Xie Y."/>
            <person name="Shi X."/>
            <person name="Chang Y."/>
            <person name="Huang F."/>
            <person name="Chen Y."/>
            <person name="Hong S."/>
            <person name="Mi L."/>
            <person name="Sun Q."/>
            <person name="Zhang L."/>
            <person name="Zhou B."/>
            <person name="Peng R."/>
            <person name="Zhang X."/>
            <person name="Liu F."/>
        </authorList>
    </citation>
    <scope>NUCLEOTIDE SEQUENCE [LARGE SCALE GENOMIC DNA]</scope>
    <source>
        <strain evidence="9">cv. PA1801</strain>
    </source>
</reference>
<proteinExistence type="predicted"/>
<keyword evidence="3" id="KW-0540">Nuclease</keyword>
<dbReference type="PANTHER" id="PTHR34072:SF59">
    <property type="entry name" value="CCHC-TYPE INTEGRASE"/>
    <property type="match status" value="1"/>
</dbReference>
<evidence type="ECO:0000259" key="7">
    <source>
        <dbReference type="Pfam" id="PF17917"/>
    </source>
</evidence>
<evidence type="ECO:0000313" key="9">
    <source>
        <dbReference type="Proteomes" id="UP000325315"/>
    </source>
</evidence>
<dbReference type="GO" id="GO:0016787">
    <property type="term" value="F:hydrolase activity"/>
    <property type="evidence" value="ECO:0007669"/>
    <property type="project" value="UniProtKB-KW"/>
</dbReference>
<dbReference type="GO" id="GO:0003964">
    <property type="term" value="F:RNA-directed DNA polymerase activity"/>
    <property type="evidence" value="ECO:0007669"/>
    <property type="project" value="UniProtKB-KW"/>
</dbReference>
<protein>
    <submittedName>
        <fullName evidence="8">DNA/RNA polymerases superfamily protein</fullName>
    </submittedName>
</protein>
<evidence type="ECO:0000256" key="5">
    <source>
        <dbReference type="ARBA" id="ARBA00022801"/>
    </source>
</evidence>
<keyword evidence="5" id="KW-0378">Hydrolase</keyword>
<dbReference type="EMBL" id="SMMG02000009">
    <property type="protein sequence ID" value="KAA3461087.1"/>
    <property type="molecule type" value="Genomic_DNA"/>
</dbReference>
<gene>
    <name evidence="8" type="ORF">EPI10_027690</name>
</gene>
<dbReference type="InterPro" id="IPR041373">
    <property type="entry name" value="RT_RNaseH"/>
</dbReference>
<evidence type="ECO:0000256" key="1">
    <source>
        <dbReference type="ARBA" id="ARBA00022679"/>
    </source>
</evidence>
<dbReference type="AlphaFoldDB" id="A0A5B6UVT3"/>
<comment type="caution">
    <text evidence="8">The sequence shown here is derived from an EMBL/GenBank/DDBJ whole genome shotgun (WGS) entry which is preliminary data.</text>
</comment>
<dbReference type="OrthoDB" id="420169at2759"/>
<sequence length="210" mass="24629">MVSIEGIRVDPKKIEAILEWKQPKIRLHRRFVEWFYLIDAPLTKLLRKYPELRKEYTVYSDASYASLGCVLMQGGKLIPVVFALKIWRHYLYGEKCYIYTDHKSLKYLFTQKQLNLRQHILIELLKDYDCVIEYHLRKANVVADALSRKQMTNLRAMFVKLSPVNDGGLLAKLQMKPTLVSEIMVKQPLDTSLLPWIQQVEDDKTEDLGV</sequence>
<evidence type="ECO:0000256" key="4">
    <source>
        <dbReference type="ARBA" id="ARBA00022759"/>
    </source>
</evidence>
<accession>A0A5B6UVT3</accession>
<keyword evidence="1" id="KW-0808">Transferase</keyword>
<evidence type="ECO:0000313" key="8">
    <source>
        <dbReference type="EMBL" id="KAA3461087.1"/>
    </source>
</evidence>
<dbReference type="CDD" id="cd09274">
    <property type="entry name" value="RNase_HI_RT_Ty3"/>
    <property type="match status" value="1"/>
</dbReference>
<keyword evidence="9" id="KW-1185">Reference proteome</keyword>
<evidence type="ECO:0000256" key="6">
    <source>
        <dbReference type="ARBA" id="ARBA00022918"/>
    </source>
</evidence>
<keyword evidence="4" id="KW-0255">Endonuclease</keyword>
<keyword evidence="2" id="KW-0548">Nucleotidyltransferase</keyword>
<organism evidence="8 9">
    <name type="scientific">Gossypium australe</name>
    <dbReference type="NCBI Taxonomy" id="47621"/>
    <lineage>
        <taxon>Eukaryota</taxon>
        <taxon>Viridiplantae</taxon>
        <taxon>Streptophyta</taxon>
        <taxon>Embryophyta</taxon>
        <taxon>Tracheophyta</taxon>
        <taxon>Spermatophyta</taxon>
        <taxon>Magnoliopsida</taxon>
        <taxon>eudicotyledons</taxon>
        <taxon>Gunneridae</taxon>
        <taxon>Pentapetalae</taxon>
        <taxon>rosids</taxon>
        <taxon>malvids</taxon>
        <taxon>Malvales</taxon>
        <taxon>Malvaceae</taxon>
        <taxon>Malvoideae</taxon>
        <taxon>Gossypium</taxon>
    </lineage>
</organism>
<dbReference type="Proteomes" id="UP000325315">
    <property type="component" value="Unassembled WGS sequence"/>
</dbReference>
<keyword evidence="6" id="KW-0695">RNA-directed DNA polymerase</keyword>
<dbReference type="Pfam" id="PF17917">
    <property type="entry name" value="RT_RNaseH"/>
    <property type="match status" value="1"/>
</dbReference>